<dbReference type="EMBL" id="CP136051">
    <property type="protein sequence ID" value="WOK05362.1"/>
    <property type="molecule type" value="Genomic_DNA"/>
</dbReference>
<evidence type="ECO:0000313" key="3">
    <source>
        <dbReference type="Proteomes" id="UP001302349"/>
    </source>
</evidence>
<dbReference type="Pfam" id="PF13527">
    <property type="entry name" value="Acetyltransf_9"/>
    <property type="match status" value="1"/>
</dbReference>
<dbReference type="SUPFAM" id="SSF55729">
    <property type="entry name" value="Acyl-CoA N-acyltransferases (Nat)"/>
    <property type="match status" value="1"/>
</dbReference>
<dbReference type="RefSeq" id="WP_317488121.1">
    <property type="nucleotide sequence ID" value="NZ_CP136051.1"/>
</dbReference>
<dbReference type="InterPro" id="IPR000182">
    <property type="entry name" value="GNAT_dom"/>
</dbReference>
<dbReference type="Gene3D" id="3.40.630.30">
    <property type="match status" value="1"/>
</dbReference>
<accession>A0ABZ0IP64</accession>
<proteinExistence type="predicted"/>
<dbReference type="EC" id="2.3.1.-" evidence="2"/>
<gene>
    <name evidence="2" type="ORF">RT717_19975</name>
</gene>
<dbReference type="Proteomes" id="UP001302349">
    <property type="component" value="Chromosome"/>
</dbReference>
<reference evidence="2 3" key="1">
    <citation type="journal article" date="2023" name="Microbiol. Resour. Announc.">
        <title>Complete Genome Sequence of Imperialibacter roseus strain P4T.</title>
        <authorList>
            <person name="Tizabi D.R."/>
            <person name="Bachvaroff T."/>
            <person name="Hill R.T."/>
        </authorList>
    </citation>
    <scope>NUCLEOTIDE SEQUENCE [LARGE SCALE GENOMIC DNA]</scope>
    <source>
        <strain evidence="2 3">P4T</strain>
    </source>
</reference>
<evidence type="ECO:0000259" key="1">
    <source>
        <dbReference type="PROSITE" id="PS51186"/>
    </source>
</evidence>
<keyword evidence="3" id="KW-1185">Reference proteome</keyword>
<organism evidence="2 3">
    <name type="scientific">Imperialibacter roseus</name>
    <dbReference type="NCBI Taxonomy" id="1324217"/>
    <lineage>
        <taxon>Bacteria</taxon>
        <taxon>Pseudomonadati</taxon>
        <taxon>Bacteroidota</taxon>
        <taxon>Cytophagia</taxon>
        <taxon>Cytophagales</taxon>
        <taxon>Flammeovirgaceae</taxon>
        <taxon>Imperialibacter</taxon>
    </lineage>
</organism>
<name>A0ABZ0IP64_9BACT</name>
<feature type="domain" description="N-acetyltransferase" evidence="1">
    <location>
        <begin position="1"/>
        <end position="163"/>
    </location>
</feature>
<dbReference type="PROSITE" id="PS51186">
    <property type="entry name" value="GNAT"/>
    <property type="match status" value="1"/>
</dbReference>
<evidence type="ECO:0000313" key="2">
    <source>
        <dbReference type="EMBL" id="WOK05362.1"/>
    </source>
</evidence>
<sequence length="314" mass="35797">MRLSDYTIGDEEKILQLFKAAFGKDMSPAYWKWRFQDNPAGKHMIKLMWDEDKLVGHYAVSPVLLNLNKKKVLTSLSMTTMTHPEYGGRGIFGELATALYKDLEEKYQVKAVWGFPNNNSHYAFVQKLGWKNIGLAHTIVCSGEKISRPENVPVNVLDDFTLRHAEILQTEVGKFDISVDRSIDYLRWRYLQNPSHKYKIFEVKGEEGNALAVAKKYVDPTGKMSVNIMEIGGTTSPKLLGQLIGAISHHFSGSPLDCTMWLSLFDRRYALFEKLGFIPSGQTTYLGFYSNFDVAGTMADFRNWYYSFGDSDVY</sequence>
<dbReference type="GO" id="GO:0016746">
    <property type="term" value="F:acyltransferase activity"/>
    <property type="evidence" value="ECO:0007669"/>
    <property type="project" value="UniProtKB-KW"/>
</dbReference>
<keyword evidence="2" id="KW-0808">Transferase</keyword>
<protein>
    <submittedName>
        <fullName evidence="2">GNAT family N-acetyltransferase</fullName>
        <ecNumber evidence="2">2.3.1.-</ecNumber>
    </submittedName>
</protein>
<keyword evidence="2" id="KW-0012">Acyltransferase</keyword>
<dbReference type="InterPro" id="IPR016181">
    <property type="entry name" value="Acyl_CoA_acyltransferase"/>
</dbReference>